<dbReference type="Gene3D" id="4.10.93.10">
    <property type="entry name" value="Mitochondrial cytochrome c oxidase subunit VIc/VIIs"/>
    <property type="match status" value="1"/>
</dbReference>
<evidence type="ECO:0000313" key="10">
    <source>
        <dbReference type="EMBL" id="KAJ7374160.1"/>
    </source>
</evidence>
<name>A0A9X0CSL5_9CNID</name>
<evidence type="ECO:0000256" key="5">
    <source>
        <dbReference type="ARBA" id="ARBA00022792"/>
    </source>
</evidence>
<dbReference type="PANTHER" id="PTHR48416:SF1">
    <property type="entry name" value="CYTOCHROME C OXIDASE SUBUNIT 6C"/>
    <property type="match status" value="1"/>
</dbReference>
<evidence type="ECO:0000313" key="11">
    <source>
        <dbReference type="Proteomes" id="UP001163046"/>
    </source>
</evidence>
<dbReference type="EMBL" id="MU826829">
    <property type="protein sequence ID" value="KAJ7374160.1"/>
    <property type="molecule type" value="Genomic_DNA"/>
</dbReference>
<dbReference type="InterPro" id="IPR051389">
    <property type="entry name" value="Cytochrome_c_oxidase_VIc"/>
</dbReference>
<evidence type="ECO:0000256" key="6">
    <source>
        <dbReference type="ARBA" id="ARBA00022989"/>
    </source>
</evidence>
<dbReference type="OrthoDB" id="10051322at2759"/>
<keyword evidence="4 9" id="KW-0812">Transmembrane</keyword>
<dbReference type="InterPro" id="IPR037169">
    <property type="entry name" value="Cytochrome_c_oxidase_VIc_sf"/>
</dbReference>
<proteinExistence type="inferred from homology"/>
<sequence>MRSAGLPKKPTSRSCSRQRLYTDVQGFEVFTSSLFCGFSGMAPPQLRGFAQRSLNRAILRSIALGIVAGCIWKFGYADPKRRQYEEFYKNYDAVKVAEQMALEKEPLGA</sequence>
<comment type="caution">
    <text evidence="10">The sequence shown here is derived from an EMBL/GenBank/DDBJ whole genome shotgun (WGS) entry which is preliminary data.</text>
</comment>
<dbReference type="GO" id="GO:0005743">
    <property type="term" value="C:mitochondrial inner membrane"/>
    <property type="evidence" value="ECO:0007669"/>
    <property type="project" value="UniProtKB-SubCell"/>
</dbReference>
<comment type="subcellular location">
    <subcellularLocation>
        <location evidence="1">Mitochondrion inner membrane</location>
        <topology evidence="1">Single-pass membrane protein</topology>
    </subcellularLocation>
</comment>
<reference evidence="10" key="1">
    <citation type="submission" date="2023-01" db="EMBL/GenBank/DDBJ databases">
        <title>Genome assembly of the deep-sea coral Lophelia pertusa.</title>
        <authorList>
            <person name="Herrera S."/>
            <person name="Cordes E."/>
        </authorList>
    </citation>
    <scope>NUCLEOTIDE SEQUENCE</scope>
    <source>
        <strain evidence="10">USNM1676648</strain>
        <tissue evidence="10">Polyp</tissue>
    </source>
</reference>
<dbReference type="AlphaFoldDB" id="A0A9X0CSL5"/>
<comment type="pathway">
    <text evidence="2">Energy metabolism; oxidative phosphorylation.</text>
</comment>
<evidence type="ECO:0000256" key="4">
    <source>
        <dbReference type="ARBA" id="ARBA00022692"/>
    </source>
</evidence>
<keyword evidence="8 9" id="KW-0472">Membrane</keyword>
<evidence type="ECO:0000256" key="3">
    <source>
        <dbReference type="ARBA" id="ARBA00007204"/>
    </source>
</evidence>
<dbReference type="CDD" id="cd22901">
    <property type="entry name" value="CcO_VIc"/>
    <property type="match status" value="1"/>
</dbReference>
<feature type="transmembrane region" description="Helical" evidence="9">
    <location>
        <begin position="20"/>
        <end position="42"/>
    </location>
</feature>
<keyword evidence="6 9" id="KW-1133">Transmembrane helix</keyword>
<evidence type="ECO:0000256" key="8">
    <source>
        <dbReference type="ARBA" id="ARBA00023136"/>
    </source>
</evidence>
<dbReference type="Pfam" id="PF02937">
    <property type="entry name" value="COX6C"/>
    <property type="match status" value="1"/>
</dbReference>
<organism evidence="10 11">
    <name type="scientific">Desmophyllum pertusum</name>
    <dbReference type="NCBI Taxonomy" id="174260"/>
    <lineage>
        <taxon>Eukaryota</taxon>
        <taxon>Metazoa</taxon>
        <taxon>Cnidaria</taxon>
        <taxon>Anthozoa</taxon>
        <taxon>Hexacorallia</taxon>
        <taxon>Scleractinia</taxon>
        <taxon>Caryophylliina</taxon>
        <taxon>Caryophylliidae</taxon>
        <taxon>Desmophyllum</taxon>
    </lineage>
</organism>
<evidence type="ECO:0000256" key="9">
    <source>
        <dbReference type="SAM" id="Phobius"/>
    </source>
</evidence>
<keyword evidence="5" id="KW-0999">Mitochondrion inner membrane</keyword>
<comment type="similarity">
    <text evidence="3">Belongs to the cytochrome c oxidase subunit 6c family.</text>
</comment>
<dbReference type="Proteomes" id="UP001163046">
    <property type="component" value="Unassembled WGS sequence"/>
</dbReference>
<feature type="transmembrane region" description="Helical" evidence="9">
    <location>
        <begin position="57"/>
        <end position="76"/>
    </location>
</feature>
<evidence type="ECO:0000256" key="7">
    <source>
        <dbReference type="ARBA" id="ARBA00023128"/>
    </source>
</evidence>
<protein>
    <submittedName>
        <fullName evidence="10">Oxidoreductase</fullName>
    </submittedName>
</protein>
<gene>
    <name evidence="10" type="primary">COX6C</name>
    <name evidence="10" type="ORF">OS493_009502</name>
</gene>
<evidence type="ECO:0000256" key="2">
    <source>
        <dbReference type="ARBA" id="ARBA00004673"/>
    </source>
</evidence>
<keyword evidence="7" id="KW-0496">Mitochondrion</keyword>
<keyword evidence="11" id="KW-1185">Reference proteome</keyword>
<dbReference type="SUPFAM" id="SSF81415">
    <property type="entry name" value="Mitochondrial cytochrome c oxidase subunit VIc"/>
    <property type="match status" value="1"/>
</dbReference>
<dbReference type="PANTHER" id="PTHR48416">
    <property type="entry name" value="CYTOCHROME C OXIDASE SUBUNIT 6C"/>
    <property type="match status" value="1"/>
</dbReference>
<evidence type="ECO:0000256" key="1">
    <source>
        <dbReference type="ARBA" id="ARBA00004434"/>
    </source>
</evidence>
<accession>A0A9X0CSL5</accession>
<dbReference type="InterPro" id="IPR034884">
    <property type="entry name" value="Cytochrome_c_oxidase_VIc/VIIs"/>
</dbReference>